<comment type="similarity">
    <text evidence="1">Belongs to the plant acyltransferase family.</text>
</comment>
<evidence type="ECO:0008006" key="7">
    <source>
        <dbReference type="Google" id="ProtNLM"/>
    </source>
</evidence>
<dbReference type="PANTHER" id="PTHR31623">
    <property type="entry name" value="F21J9.9"/>
    <property type="match status" value="1"/>
</dbReference>
<evidence type="ECO:0000313" key="5">
    <source>
        <dbReference type="EMBL" id="KAK8488863.1"/>
    </source>
</evidence>
<evidence type="ECO:0000256" key="2">
    <source>
        <dbReference type="ARBA" id="ARBA00022679"/>
    </source>
</evidence>
<dbReference type="Proteomes" id="UP001396334">
    <property type="component" value="Unassembled WGS sequence"/>
</dbReference>
<evidence type="ECO:0000256" key="4">
    <source>
        <dbReference type="SAM" id="MobiDB-lite"/>
    </source>
</evidence>
<proteinExistence type="inferred from homology"/>
<dbReference type="Pfam" id="PF02458">
    <property type="entry name" value="Transferase"/>
    <property type="match status" value="2"/>
</dbReference>
<evidence type="ECO:0000256" key="3">
    <source>
        <dbReference type="ARBA" id="ARBA00023315"/>
    </source>
</evidence>
<accession>A0ABR2A7E8</accession>
<dbReference type="PANTHER" id="PTHR31623:SF17">
    <property type="entry name" value="F21J9.9"/>
    <property type="match status" value="1"/>
</dbReference>
<keyword evidence="3" id="KW-0012">Acyltransferase</keyword>
<organism evidence="5 6">
    <name type="scientific">Hibiscus sabdariffa</name>
    <name type="common">roselle</name>
    <dbReference type="NCBI Taxonomy" id="183260"/>
    <lineage>
        <taxon>Eukaryota</taxon>
        <taxon>Viridiplantae</taxon>
        <taxon>Streptophyta</taxon>
        <taxon>Embryophyta</taxon>
        <taxon>Tracheophyta</taxon>
        <taxon>Spermatophyta</taxon>
        <taxon>Magnoliopsida</taxon>
        <taxon>eudicotyledons</taxon>
        <taxon>Gunneridae</taxon>
        <taxon>Pentapetalae</taxon>
        <taxon>rosids</taxon>
        <taxon>malvids</taxon>
        <taxon>Malvales</taxon>
        <taxon>Malvaceae</taxon>
        <taxon>Malvoideae</taxon>
        <taxon>Hibiscus</taxon>
    </lineage>
</organism>
<feature type="region of interest" description="Disordered" evidence="4">
    <location>
        <begin position="1"/>
        <end position="20"/>
    </location>
</feature>
<dbReference type="InterPro" id="IPR023213">
    <property type="entry name" value="CAT-like_dom_sf"/>
</dbReference>
<keyword evidence="2" id="KW-0808">Transferase</keyword>
<dbReference type="Gene3D" id="3.30.559.10">
    <property type="entry name" value="Chloramphenicol acetyltransferase-like domain"/>
    <property type="match status" value="3"/>
</dbReference>
<sequence length="586" mass="66658">MEIEIERLSQEPIKPSSPTPNHLRNYQLSFIDQIQPPIFMPLLMFYPERYGSDNVDRCNQIKTSLSDALSVYYPLAGRIRNDNNNKAVVDCNDEGVLFVESRANCRLVEMLENPNPNNHNKFIPRELDDGADELPAMVQVTYLECGGLVFFLGVSHVVGDALSFFMFLDCWATLGRDGTDGIVTPVFDSAKLFPPKDISGFQPRTGINTKGNLVAKRFVFGASAIENIRAMYNDKTVNARPTRVEALSAYIWNRYMAAAAQHNRDQTKTYTVIHAMNLRTRMDPPLSNHYFGNISRPVIAFPAIEKADGVYDIINRTRDAIKTVNAEYIKQLRDGDGHLNFIKTRAESFVRGEMVSFSFTSLCRFPVYVADFGWGKPVWVGSARLTFKNLCSFFDTKDGDGIEAWINLEQEDMDKLEADKEFISVRIEKHRINRKNRDVDIGNKVQSSRIEALSAFIWSRSITSMKANTKHGDEDICFYAVVRAENLDQGINMKLREGSRQHLEFIKERAESFTKGEMILFKVTSLCKFPIYEADFRWRKPVWVSSASLSFKNLVVFMDTVTGYGTEAQINSKEEDMGAFESDVTE</sequence>
<reference evidence="5 6" key="1">
    <citation type="journal article" date="2024" name="G3 (Bethesda)">
        <title>Genome assembly of Hibiscus sabdariffa L. provides insights into metabolisms of medicinal natural products.</title>
        <authorList>
            <person name="Kim T."/>
        </authorList>
    </citation>
    <scope>NUCLEOTIDE SEQUENCE [LARGE SCALE GENOMIC DNA]</scope>
    <source>
        <strain evidence="5">TK-2024</strain>
        <tissue evidence="5">Old leaves</tissue>
    </source>
</reference>
<comment type="caution">
    <text evidence="5">The sequence shown here is derived from an EMBL/GenBank/DDBJ whole genome shotgun (WGS) entry which is preliminary data.</text>
</comment>
<gene>
    <name evidence="5" type="ORF">V6N11_071063</name>
</gene>
<evidence type="ECO:0000313" key="6">
    <source>
        <dbReference type="Proteomes" id="UP001396334"/>
    </source>
</evidence>
<name>A0ABR2A7E8_9ROSI</name>
<keyword evidence="6" id="KW-1185">Reference proteome</keyword>
<evidence type="ECO:0000256" key="1">
    <source>
        <dbReference type="ARBA" id="ARBA00009861"/>
    </source>
</evidence>
<dbReference type="EMBL" id="JBBPBN010000335">
    <property type="protein sequence ID" value="KAK8488863.1"/>
    <property type="molecule type" value="Genomic_DNA"/>
</dbReference>
<protein>
    <recommendedName>
        <fullName evidence="7">Vinorine synthase-like</fullName>
    </recommendedName>
</protein>